<reference evidence="2" key="1">
    <citation type="submission" date="2020-05" db="EMBL/GenBank/DDBJ databases">
        <title>Mycena genomes resolve the evolution of fungal bioluminescence.</title>
        <authorList>
            <person name="Tsai I.J."/>
        </authorList>
    </citation>
    <scope>NUCLEOTIDE SEQUENCE</scope>
    <source>
        <strain evidence="2">CCC161011</strain>
    </source>
</reference>
<dbReference type="AlphaFoldDB" id="A0A8H6WYM5"/>
<accession>A0A8H6WYM5</accession>
<evidence type="ECO:0000313" key="3">
    <source>
        <dbReference type="Proteomes" id="UP000620124"/>
    </source>
</evidence>
<feature type="chain" id="PRO_5034674727" evidence="1">
    <location>
        <begin position="25"/>
        <end position="107"/>
    </location>
</feature>
<evidence type="ECO:0000256" key="1">
    <source>
        <dbReference type="SAM" id="SignalP"/>
    </source>
</evidence>
<dbReference type="EMBL" id="JACAZI010000032">
    <property type="protein sequence ID" value="KAF7331049.1"/>
    <property type="molecule type" value="Genomic_DNA"/>
</dbReference>
<dbReference type="OrthoDB" id="2990733at2759"/>
<keyword evidence="3" id="KW-1185">Reference proteome</keyword>
<dbReference type="Proteomes" id="UP000620124">
    <property type="component" value="Unassembled WGS sequence"/>
</dbReference>
<comment type="caution">
    <text evidence="2">The sequence shown here is derived from an EMBL/GenBank/DDBJ whole genome shotgun (WGS) entry which is preliminary data.</text>
</comment>
<name>A0A8H6WYM5_9AGAR</name>
<evidence type="ECO:0000313" key="2">
    <source>
        <dbReference type="EMBL" id="KAF7331049.1"/>
    </source>
</evidence>
<organism evidence="2 3">
    <name type="scientific">Mycena venus</name>
    <dbReference type="NCBI Taxonomy" id="2733690"/>
    <lineage>
        <taxon>Eukaryota</taxon>
        <taxon>Fungi</taxon>
        <taxon>Dikarya</taxon>
        <taxon>Basidiomycota</taxon>
        <taxon>Agaricomycotina</taxon>
        <taxon>Agaricomycetes</taxon>
        <taxon>Agaricomycetidae</taxon>
        <taxon>Agaricales</taxon>
        <taxon>Marasmiineae</taxon>
        <taxon>Mycenaceae</taxon>
        <taxon>Mycena</taxon>
    </lineage>
</organism>
<proteinExistence type="predicted"/>
<protein>
    <submittedName>
        <fullName evidence="2">Uncharacterized protein</fullName>
    </submittedName>
</protein>
<gene>
    <name evidence="2" type="ORF">MVEN_02445200</name>
</gene>
<sequence length="107" mass="11061">MPSYLTSALALALVAVSFSSSAAAVSCGVCAPSIFYQGLTRTLTTQMEDTGNTVQCNYDTPPISGKNPACLYRNVDGVLTFTNTGVLLTDLPGACSSTIPVVQKTSC</sequence>
<feature type="signal peptide" evidence="1">
    <location>
        <begin position="1"/>
        <end position="24"/>
    </location>
</feature>
<keyword evidence="1" id="KW-0732">Signal</keyword>